<feature type="chain" id="PRO_5004342871" evidence="1">
    <location>
        <begin position="28"/>
        <end position="108"/>
    </location>
</feature>
<dbReference type="AlphaFoldDB" id="R0JU91"/>
<evidence type="ECO:0000256" key="1">
    <source>
        <dbReference type="SAM" id="SignalP"/>
    </source>
</evidence>
<name>R0JU91_ANAPL</name>
<sequence>MVGQGPPGLAECSGAFWLALSLQPAGCVCGLCQWALPSCPAWATLSQEAVAVGAGVQQGPVLPSEAPCGCGLWVLSRVAGEEELACKNSRGITDPTRAPRVDLPRCKK</sequence>
<protein>
    <submittedName>
        <fullName evidence="2">Uncharacterized protein</fullName>
    </submittedName>
</protein>
<proteinExistence type="predicted"/>
<dbReference type="Proteomes" id="UP000296049">
    <property type="component" value="Unassembled WGS sequence"/>
</dbReference>
<feature type="signal peptide" evidence="1">
    <location>
        <begin position="1"/>
        <end position="27"/>
    </location>
</feature>
<organism evidence="2 3">
    <name type="scientific">Anas platyrhynchos</name>
    <name type="common">Mallard</name>
    <name type="synonym">Anas boschas</name>
    <dbReference type="NCBI Taxonomy" id="8839"/>
    <lineage>
        <taxon>Eukaryota</taxon>
        <taxon>Metazoa</taxon>
        <taxon>Chordata</taxon>
        <taxon>Craniata</taxon>
        <taxon>Vertebrata</taxon>
        <taxon>Euteleostomi</taxon>
        <taxon>Archelosauria</taxon>
        <taxon>Archosauria</taxon>
        <taxon>Dinosauria</taxon>
        <taxon>Saurischia</taxon>
        <taxon>Theropoda</taxon>
        <taxon>Coelurosauria</taxon>
        <taxon>Aves</taxon>
        <taxon>Neognathae</taxon>
        <taxon>Galloanserae</taxon>
        <taxon>Anseriformes</taxon>
        <taxon>Anatidae</taxon>
        <taxon>Anatinae</taxon>
        <taxon>Anas</taxon>
    </lineage>
</organism>
<evidence type="ECO:0000313" key="2">
    <source>
        <dbReference type="EMBL" id="EOB01061.1"/>
    </source>
</evidence>
<gene>
    <name evidence="2" type="ORF">Anapl_00414</name>
</gene>
<accession>R0JU91</accession>
<keyword evidence="3" id="KW-1185">Reference proteome</keyword>
<dbReference type="EMBL" id="KB743139">
    <property type="protein sequence ID" value="EOB01061.1"/>
    <property type="molecule type" value="Genomic_DNA"/>
</dbReference>
<keyword evidence="1" id="KW-0732">Signal</keyword>
<evidence type="ECO:0000313" key="3">
    <source>
        <dbReference type="Proteomes" id="UP000296049"/>
    </source>
</evidence>
<reference evidence="3" key="1">
    <citation type="journal article" date="2013" name="Nat. Genet.">
        <title>The duck genome and transcriptome provide insight into an avian influenza virus reservoir species.</title>
        <authorList>
            <person name="Huang Y."/>
            <person name="Li Y."/>
            <person name="Burt D.W."/>
            <person name="Chen H."/>
            <person name="Zhang Y."/>
            <person name="Qian W."/>
            <person name="Kim H."/>
            <person name="Gan S."/>
            <person name="Zhao Y."/>
            <person name="Li J."/>
            <person name="Yi K."/>
            <person name="Feng H."/>
            <person name="Zhu P."/>
            <person name="Li B."/>
            <person name="Liu Q."/>
            <person name="Fairley S."/>
            <person name="Magor K.E."/>
            <person name="Du Z."/>
            <person name="Hu X."/>
            <person name="Goodman L."/>
            <person name="Tafer H."/>
            <person name="Vignal A."/>
            <person name="Lee T."/>
            <person name="Kim K.W."/>
            <person name="Sheng Z."/>
            <person name="An Y."/>
            <person name="Searle S."/>
            <person name="Herrero J."/>
            <person name="Groenen M.A."/>
            <person name="Crooijmans R.P."/>
            <person name="Faraut T."/>
            <person name="Cai Q."/>
            <person name="Webster R.G."/>
            <person name="Aldridge J.R."/>
            <person name="Warren W.C."/>
            <person name="Bartschat S."/>
            <person name="Kehr S."/>
            <person name="Marz M."/>
            <person name="Stadler P.F."/>
            <person name="Smith J."/>
            <person name="Kraus R.H."/>
            <person name="Zhao Y."/>
            <person name="Ren L."/>
            <person name="Fei J."/>
            <person name="Morisson M."/>
            <person name="Kaiser P."/>
            <person name="Griffin D.K."/>
            <person name="Rao M."/>
            <person name="Pitel F."/>
            <person name="Wang J."/>
            <person name="Li N."/>
        </authorList>
    </citation>
    <scope>NUCLEOTIDE SEQUENCE [LARGE SCALE GENOMIC DNA]</scope>
</reference>